<dbReference type="Proteomes" id="UP001602119">
    <property type="component" value="Unassembled WGS sequence"/>
</dbReference>
<reference evidence="2 3" key="1">
    <citation type="submission" date="2024-10" db="EMBL/GenBank/DDBJ databases">
        <title>The Natural Products Discovery Center: Release of the First 8490 Sequenced Strains for Exploring Actinobacteria Biosynthetic Diversity.</title>
        <authorList>
            <person name="Kalkreuter E."/>
            <person name="Kautsar S.A."/>
            <person name="Yang D."/>
            <person name="Bader C.D."/>
            <person name="Teijaro C.N."/>
            <person name="Fluegel L."/>
            <person name="Davis C.M."/>
            <person name="Simpson J.R."/>
            <person name="Lauterbach L."/>
            <person name="Steele A.D."/>
            <person name="Gui C."/>
            <person name="Meng S."/>
            <person name="Li G."/>
            <person name="Viehrig K."/>
            <person name="Ye F."/>
            <person name="Su P."/>
            <person name="Kiefer A.F."/>
            <person name="Nichols A."/>
            <person name="Cepeda A.J."/>
            <person name="Yan W."/>
            <person name="Fan B."/>
            <person name="Jiang Y."/>
            <person name="Adhikari A."/>
            <person name="Zheng C.-J."/>
            <person name="Schuster L."/>
            <person name="Cowan T.M."/>
            <person name="Smanski M.J."/>
            <person name="Chevrette M.G."/>
            <person name="De Carvalho L.P.S."/>
            <person name="Shen B."/>
        </authorList>
    </citation>
    <scope>NUCLEOTIDE SEQUENCE [LARGE SCALE GENOMIC DNA]</scope>
    <source>
        <strain evidence="2 3">NPDC001281</strain>
    </source>
</reference>
<feature type="region of interest" description="Disordered" evidence="1">
    <location>
        <begin position="1"/>
        <end position="20"/>
    </location>
</feature>
<keyword evidence="3" id="KW-1185">Reference proteome</keyword>
<proteinExistence type="predicted"/>
<dbReference type="RefSeq" id="WP_387346703.1">
    <property type="nucleotide sequence ID" value="NZ_JBIAXI010000028.1"/>
</dbReference>
<comment type="caution">
    <text evidence="2">The sequence shown here is derived from an EMBL/GenBank/DDBJ whole genome shotgun (WGS) entry which is preliminary data.</text>
</comment>
<accession>A0ABW6VHP8</accession>
<evidence type="ECO:0000313" key="3">
    <source>
        <dbReference type="Proteomes" id="UP001602119"/>
    </source>
</evidence>
<sequence>MIASGSRDVLPGGPVFHQQHPAIESPVLDRFEVGGRDVGKRRLTARVTGERRRPPRGGVVGG</sequence>
<protein>
    <submittedName>
        <fullName evidence="2">Uncharacterized protein</fullName>
    </submittedName>
</protein>
<evidence type="ECO:0000256" key="1">
    <source>
        <dbReference type="SAM" id="MobiDB-lite"/>
    </source>
</evidence>
<dbReference type="EMBL" id="JBIAXI010000028">
    <property type="protein sequence ID" value="MFF4778127.1"/>
    <property type="molecule type" value="Genomic_DNA"/>
</dbReference>
<evidence type="ECO:0000313" key="2">
    <source>
        <dbReference type="EMBL" id="MFF4778127.1"/>
    </source>
</evidence>
<gene>
    <name evidence="2" type="ORF">ACFY05_35405</name>
</gene>
<name>A0ABW6VHP8_MICFU</name>
<organism evidence="2 3">
    <name type="scientific">Microtetraspora fusca</name>
    <dbReference type="NCBI Taxonomy" id="1997"/>
    <lineage>
        <taxon>Bacteria</taxon>
        <taxon>Bacillati</taxon>
        <taxon>Actinomycetota</taxon>
        <taxon>Actinomycetes</taxon>
        <taxon>Streptosporangiales</taxon>
        <taxon>Streptosporangiaceae</taxon>
        <taxon>Microtetraspora</taxon>
    </lineage>
</organism>